<dbReference type="EMBL" id="LQPI01000028">
    <property type="protein sequence ID" value="ORW23507.1"/>
    <property type="molecule type" value="Genomic_DNA"/>
</dbReference>
<organism evidence="1 2">
    <name type="scientific">Mycolicibacter nonchromogenicus</name>
    <name type="common">Mycobacterium nonchromogenicum</name>
    <dbReference type="NCBI Taxonomy" id="1782"/>
    <lineage>
        <taxon>Bacteria</taxon>
        <taxon>Bacillati</taxon>
        <taxon>Actinomycetota</taxon>
        <taxon>Actinomycetes</taxon>
        <taxon>Mycobacteriales</taxon>
        <taxon>Mycobacteriaceae</taxon>
        <taxon>Mycolicibacter</taxon>
    </lineage>
</organism>
<sequence length="561" mass="62861">MTGYGFDLGNYSRTITTSSTESQLWFDRGLNWTFGYNHEEAGTCFEEALRHDPTCAMAWWGVAYAAGPNYNKPWELFDERETRETLTRAKHASTKALAHAGDSSPTERALIAALQVRYQSDQPGGDLTGWNEQYAQAMRQVYAEFSDDPDVAAFFAEALMNLTPWNMWDLRTGEPTAGSHTLECRAVLEAAITRRRASGASPHPGLWHLYIHLMEMSTTPEAALRVGDELRRLVPDSGHLAHMPTHIDILCGHYQDVVTWNDAGIEKDVKYFRYAGAQNFYSNYRVHNYHFKLYGAMFLGQFGPAMEAVRDMHDTIPDALVEIESPPMADWLEGYKSIGTHALVRFGRWQELIEAPLPENPALFCMTAAMNYYGKGVAHAALKQHDEAAAAQRLFERTAATVPESRHLHNVRCVDVLGVARELLAGEIAYHHGAFDDAFAHLCQAVRLEDRLPYDEPWGWMMPSRHALGALLLEQGHVEEAARAYEADLGLNDDVIRSNRHPANVWALVGLHRCYESLGRHDQARAIKPQLDIALARADDDIRSSCFCSLAGSPPSTTHCC</sequence>
<dbReference type="PANTHER" id="PTHR45588">
    <property type="entry name" value="TPR DOMAIN-CONTAINING PROTEIN"/>
    <property type="match status" value="1"/>
</dbReference>
<protein>
    <recommendedName>
        <fullName evidence="3">Tetratricopeptide repeat protein</fullName>
    </recommendedName>
</protein>
<dbReference type="Gene3D" id="1.25.40.10">
    <property type="entry name" value="Tetratricopeptide repeat domain"/>
    <property type="match status" value="2"/>
</dbReference>
<dbReference type="Proteomes" id="UP000193108">
    <property type="component" value="Unassembled WGS sequence"/>
</dbReference>
<dbReference type="STRING" id="1782.AWC18_04915"/>
<evidence type="ECO:0000313" key="2">
    <source>
        <dbReference type="Proteomes" id="UP000193108"/>
    </source>
</evidence>
<dbReference type="PANTHER" id="PTHR45588:SF1">
    <property type="entry name" value="WW DOMAIN-CONTAINING PROTEIN"/>
    <property type="match status" value="1"/>
</dbReference>
<dbReference type="InterPro" id="IPR011990">
    <property type="entry name" value="TPR-like_helical_dom_sf"/>
</dbReference>
<dbReference type="AlphaFoldDB" id="A0A1X1ZJG3"/>
<name>A0A1X1ZJG3_MYCNO</name>
<dbReference type="SUPFAM" id="SSF48452">
    <property type="entry name" value="TPR-like"/>
    <property type="match status" value="2"/>
</dbReference>
<gene>
    <name evidence="1" type="ORF">AWC18_04915</name>
</gene>
<keyword evidence="2" id="KW-1185">Reference proteome</keyword>
<comment type="caution">
    <text evidence="1">The sequence shown here is derived from an EMBL/GenBank/DDBJ whole genome shotgun (WGS) entry which is preliminary data.</text>
</comment>
<evidence type="ECO:0008006" key="3">
    <source>
        <dbReference type="Google" id="ProtNLM"/>
    </source>
</evidence>
<proteinExistence type="predicted"/>
<accession>A0A1X1ZJG3</accession>
<reference evidence="1 2" key="1">
    <citation type="submission" date="2016-01" db="EMBL/GenBank/DDBJ databases">
        <title>The new phylogeny of the genus Mycobacterium.</title>
        <authorList>
            <person name="Tarcisio F."/>
            <person name="Conor M."/>
            <person name="Antonella G."/>
            <person name="Elisabetta G."/>
            <person name="Giulia F.S."/>
            <person name="Sara T."/>
            <person name="Anna F."/>
            <person name="Clotilde B."/>
            <person name="Roberto B."/>
            <person name="Veronica D.S."/>
            <person name="Fabio R."/>
            <person name="Monica P."/>
            <person name="Olivier J."/>
            <person name="Enrico T."/>
            <person name="Nicola S."/>
        </authorList>
    </citation>
    <scope>NUCLEOTIDE SEQUENCE [LARGE SCALE GENOMIC DNA]</scope>
    <source>
        <strain evidence="1 2">DSM 44164</strain>
    </source>
</reference>
<evidence type="ECO:0000313" key="1">
    <source>
        <dbReference type="EMBL" id="ORW23507.1"/>
    </source>
</evidence>